<dbReference type="PANTHER" id="PTHR11036:SF127">
    <property type="entry name" value="SEMAPHORIN-1A"/>
    <property type="match status" value="1"/>
</dbReference>
<dbReference type="InterPro" id="IPR015943">
    <property type="entry name" value="WD40/YVTN_repeat-like_dom_sf"/>
</dbReference>
<accession>A0A7M7N905</accession>
<protein>
    <submittedName>
        <fullName evidence="6">Uncharacterized protein</fullName>
    </submittedName>
</protein>
<dbReference type="InterPro" id="IPR007110">
    <property type="entry name" value="Ig-like_dom"/>
</dbReference>
<dbReference type="InterPro" id="IPR027231">
    <property type="entry name" value="Semaphorin"/>
</dbReference>
<comment type="similarity">
    <text evidence="1">Belongs to the semaphorin family.</text>
</comment>
<feature type="domain" description="Ig-like" evidence="4">
    <location>
        <begin position="545"/>
        <end position="649"/>
    </location>
</feature>
<dbReference type="InterPro" id="IPR001627">
    <property type="entry name" value="Semap_dom"/>
</dbReference>
<dbReference type="GO" id="GO:0005886">
    <property type="term" value="C:plasma membrane"/>
    <property type="evidence" value="ECO:0000318"/>
    <property type="project" value="GO_Central"/>
</dbReference>
<dbReference type="GO" id="GO:0030215">
    <property type="term" value="F:semaphorin receptor binding"/>
    <property type="evidence" value="ECO:0000318"/>
    <property type="project" value="GO_Central"/>
</dbReference>
<evidence type="ECO:0000313" key="7">
    <source>
        <dbReference type="Proteomes" id="UP000007110"/>
    </source>
</evidence>
<dbReference type="Gene3D" id="2.60.40.10">
    <property type="entry name" value="Immunoglobulins"/>
    <property type="match status" value="1"/>
</dbReference>
<reference evidence="7" key="1">
    <citation type="submission" date="2015-02" db="EMBL/GenBank/DDBJ databases">
        <title>Genome sequencing for Strongylocentrotus purpuratus.</title>
        <authorList>
            <person name="Murali S."/>
            <person name="Liu Y."/>
            <person name="Vee V."/>
            <person name="English A."/>
            <person name="Wang M."/>
            <person name="Skinner E."/>
            <person name="Han Y."/>
            <person name="Muzny D.M."/>
            <person name="Worley K.C."/>
            <person name="Gibbs R.A."/>
        </authorList>
    </citation>
    <scope>NUCLEOTIDE SEQUENCE</scope>
</reference>
<evidence type="ECO:0000259" key="4">
    <source>
        <dbReference type="PROSITE" id="PS50835"/>
    </source>
</evidence>
<dbReference type="EnsemblMetazoa" id="XM_030977065">
    <property type="protein sequence ID" value="XP_030832925"/>
    <property type="gene ID" value="LOC581320"/>
</dbReference>
<dbReference type="SUPFAM" id="SSF48726">
    <property type="entry name" value="Immunoglobulin"/>
    <property type="match status" value="1"/>
</dbReference>
<comment type="caution">
    <text evidence="2">Lacks conserved residue(s) required for the propagation of feature annotation.</text>
</comment>
<reference evidence="6" key="2">
    <citation type="submission" date="2021-01" db="UniProtKB">
        <authorList>
            <consortium name="EnsemblMetazoa"/>
        </authorList>
    </citation>
    <scope>IDENTIFICATION</scope>
</reference>
<dbReference type="OMA" id="SCNQDNF"/>
<feature type="domain" description="Sema" evidence="5">
    <location>
        <begin position="30"/>
        <end position="507"/>
    </location>
</feature>
<evidence type="ECO:0000256" key="1">
    <source>
        <dbReference type="ARBA" id="ARBA00009492"/>
    </source>
</evidence>
<dbReference type="InterPro" id="IPR036179">
    <property type="entry name" value="Ig-like_dom_sf"/>
</dbReference>
<keyword evidence="7" id="KW-1185">Reference proteome</keyword>
<dbReference type="PROSITE" id="PS50835">
    <property type="entry name" value="IG_LIKE"/>
    <property type="match status" value="1"/>
</dbReference>
<evidence type="ECO:0000259" key="5">
    <source>
        <dbReference type="PROSITE" id="PS51004"/>
    </source>
</evidence>
<evidence type="ECO:0000256" key="2">
    <source>
        <dbReference type="PROSITE-ProRule" id="PRU00352"/>
    </source>
</evidence>
<evidence type="ECO:0000256" key="3">
    <source>
        <dbReference type="SAM" id="SignalP"/>
    </source>
</evidence>
<dbReference type="RefSeq" id="XP_030832925.1">
    <property type="nucleotide sequence ID" value="XM_030977065.1"/>
</dbReference>
<dbReference type="PROSITE" id="PS51004">
    <property type="entry name" value="SEMA"/>
    <property type="match status" value="1"/>
</dbReference>
<dbReference type="GO" id="GO:0001755">
    <property type="term" value="P:neural crest cell migration"/>
    <property type="evidence" value="ECO:0000318"/>
    <property type="project" value="GO_Central"/>
</dbReference>
<dbReference type="InParanoid" id="A0A7M7N905"/>
<dbReference type="GeneID" id="581320"/>
<dbReference type="InterPro" id="IPR013783">
    <property type="entry name" value="Ig-like_fold"/>
</dbReference>
<dbReference type="Pfam" id="PF01403">
    <property type="entry name" value="Sema"/>
    <property type="match status" value="1"/>
</dbReference>
<keyword evidence="3" id="KW-0732">Signal</keyword>
<organism evidence="6 7">
    <name type="scientific">Strongylocentrotus purpuratus</name>
    <name type="common">Purple sea urchin</name>
    <dbReference type="NCBI Taxonomy" id="7668"/>
    <lineage>
        <taxon>Eukaryota</taxon>
        <taxon>Metazoa</taxon>
        <taxon>Echinodermata</taxon>
        <taxon>Eleutherozoa</taxon>
        <taxon>Echinozoa</taxon>
        <taxon>Echinoidea</taxon>
        <taxon>Euechinoidea</taxon>
        <taxon>Echinacea</taxon>
        <taxon>Camarodonta</taxon>
        <taxon>Echinidea</taxon>
        <taxon>Strongylocentrotidae</taxon>
        <taxon>Strongylocentrotus</taxon>
    </lineage>
</organism>
<dbReference type="GO" id="GO:0071526">
    <property type="term" value="P:semaphorin-plexin signaling pathway"/>
    <property type="evidence" value="ECO:0000318"/>
    <property type="project" value="GO_Central"/>
</dbReference>
<dbReference type="GO" id="GO:0045499">
    <property type="term" value="F:chemorepellent activity"/>
    <property type="evidence" value="ECO:0000318"/>
    <property type="project" value="GO_Central"/>
</dbReference>
<dbReference type="GO" id="GO:0050919">
    <property type="term" value="P:negative chemotaxis"/>
    <property type="evidence" value="ECO:0000318"/>
    <property type="project" value="GO_Central"/>
</dbReference>
<dbReference type="SMART" id="SM00630">
    <property type="entry name" value="Sema"/>
    <property type="match status" value="1"/>
</dbReference>
<evidence type="ECO:0000313" key="6">
    <source>
        <dbReference type="EnsemblMetazoa" id="XP_030832925"/>
    </source>
</evidence>
<name>A0A7M7N905_STRPU</name>
<feature type="chain" id="PRO_5029888020" evidence="3">
    <location>
        <begin position="30"/>
        <end position="695"/>
    </location>
</feature>
<dbReference type="SUPFAM" id="SSF101912">
    <property type="entry name" value="Sema domain"/>
    <property type="match status" value="1"/>
</dbReference>
<dbReference type="Gene3D" id="2.130.10.10">
    <property type="entry name" value="YVTN repeat-like/Quinoprotein amine dehydrogenase"/>
    <property type="match status" value="1"/>
</dbReference>
<dbReference type="AlphaFoldDB" id="A0A7M7N905"/>
<dbReference type="KEGG" id="spu:581320"/>
<dbReference type="GO" id="GO:0030335">
    <property type="term" value="P:positive regulation of cell migration"/>
    <property type="evidence" value="ECO:0000318"/>
    <property type="project" value="GO_Central"/>
</dbReference>
<proteinExistence type="inferred from homology"/>
<dbReference type="Proteomes" id="UP000007110">
    <property type="component" value="Unassembled WGS sequence"/>
</dbReference>
<dbReference type="OrthoDB" id="9988752at2759"/>
<dbReference type="GO" id="GO:0007411">
    <property type="term" value="P:axon guidance"/>
    <property type="evidence" value="ECO:0000318"/>
    <property type="project" value="GO_Central"/>
</dbReference>
<dbReference type="InterPro" id="IPR036352">
    <property type="entry name" value="Semap_dom_sf"/>
</dbReference>
<feature type="signal peptide" evidence="3">
    <location>
        <begin position="1"/>
        <end position="29"/>
    </location>
</feature>
<sequence length="695" mass="76913">MEYLHHTTMELLIVCTWILSSLVIQGHSSTPIIATLPAEVAGVEKVYSKPGTMGFRILWSESNSALIGGRETLLTLNHNDPHNLTMNIEEFKTCDNGNAFIQCRARTTFKSDRDCFNFIRIAEIMTNNMLLVCGTNALNPRCYTCNVTRNSAGIEGVSCPGPRGEGTCSFSTAQGHGTVDGTGIAPKHWELNATSQYSDGQLFLGVSLTHGKSETSISRVDVYPAGSGGSDTSFTKRLDTTSYFSRSVNEADFVGKPLVIGDRVYYFYRELAVEHVNQGKMVYSRVARVCKDDVGITRYWSSFQKARLSCFIDGDFALYYNEIQDIFVEERGLDHYIHAVFSGVPNGPQSSAVCVYRLSDIDTIFDTSSFKGPLSSDHIWLTRPRSEVPTPRPGLDCNDPTQDLTFIEQFPLMQRLAQSVPIFTVDNARFSSIVVDNITDQQIYYVGTESGSVLKAYREFPGDAEFKVYELSVTDNKQPIVGLQLAGDSTNRHIIAVSDNAVYRVPLHNCATNCERRCSELLKGYCHWEGGCCRANGQSTCAENPSDVYVSLQPSQSVTVCENEKIQLYCQAQTDPFCPAITLEWTKDGGQPINDLGHLISMDQLFDDPSDQLSVLTVQSALARNSTSMECTAQMKIGGVPYKTTKSTTINITNCITTAALERRYTLHQKLHAENQDSKKCSVDVFDCANCGCFP</sequence>
<dbReference type="PANTHER" id="PTHR11036">
    <property type="entry name" value="SEMAPHORIN"/>
    <property type="match status" value="1"/>
</dbReference>